<feature type="compositionally biased region" description="Basic residues" evidence="9">
    <location>
        <begin position="1"/>
        <end position="19"/>
    </location>
</feature>
<evidence type="ECO:0000256" key="6">
    <source>
        <dbReference type="ARBA" id="ARBA00022670"/>
    </source>
</evidence>
<comment type="similarity">
    <text evidence="3">Belongs to the peptidase S51 family.</text>
</comment>
<evidence type="ECO:0000256" key="9">
    <source>
        <dbReference type="SAM" id="MobiDB-lite"/>
    </source>
</evidence>
<keyword evidence="11" id="KW-1185">Reference proteome</keyword>
<comment type="catalytic activity">
    <reaction evidence="1">
        <text>[L-4-(L-arginin-2-N-yl)aspartate](n) + H2O = [L-4-(L-arginin-2-N-yl)aspartate](n-1) + L-4-(L-arginin-2-N-yl)aspartate</text>
        <dbReference type="Rhea" id="RHEA:12845"/>
        <dbReference type="Rhea" id="RHEA-COMP:13728"/>
        <dbReference type="Rhea" id="RHEA-COMP:13734"/>
        <dbReference type="ChEBI" id="CHEBI:15377"/>
        <dbReference type="ChEBI" id="CHEBI:137986"/>
        <dbReference type="ChEBI" id="CHEBI:137991"/>
        <dbReference type="EC" id="3.4.15.6"/>
    </reaction>
</comment>
<name>A0ABY9X2S7_9BACT</name>
<sequence>MARATRTKRGGNNGHRGKARRESSAQSRTQTERPSDGSLLPPARTLAPSETRRPVAGRLIIIGGHEEKEKGSDRLILREVTQCTKGGRVIICTVASSVPGELWEDYRRTFQELGCKDVVHLSIEQRADLLLEPPLELLEGADVFFFTGGAQLKITTRFAGTRLCSAVEEFYRRGGTVVGTSAGAAVMADTMLVSGVSGETHKIGETLQMAPGLGFIRDVIIDQHFAERGRIGRLLGAVAQNPRFIGLGIDENTAIIVEREESFTVVGSGAVYVADAEDVTYTNVAEEERERTLSLFNVRLHVLSQGDSFDLRTRRPSHEFARMMEQRLDKSSHHSGDEVRH</sequence>
<reference evidence="10 11" key="1">
    <citation type="submission" date="2019-08" db="EMBL/GenBank/DDBJ databases">
        <title>Archangium and Cystobacter genomes.</title>
        <authorList>
            <person name="Chen I.-C.K."/>
            <person name="Wielgoss S."/>
        </authorList>
    </citation>
    <scope>NUCLEOTIDE SEQUENCE [LARGE SCALE GENOMIC DNA]</scope>
    <source>
        <strain evidence="10 11">Cbm 6</strain>
    </source>
</reference>
<dbReference type="InterPro" id="IPR005320">
    <property type="entry name" value="Peptidase_S51"/>
</dbReference>
<dbReference type="InterPro" id="IPR029062">
    <property type="entry name" value="Class_I_gatase-like"/>
</dbReference>
<dbReference type="GO" id="GO:0008241">
    <property type="term" value="F:peptidyl-dipeptidase activity"/>
    <property type="evidence" value="ECO:0007669"/>
    <property type="project" value="UniProtKB-EC"/>
</dbReference>
<evidence type="ECO:0000256" key="7">
    <source>
        <dbReference type="ARBA" id="ARBA00022801"/>
    </source>
</evidence>
<comment type="function">
    <text evidence="2">Exopeptidase that catalyzes the hydrolytic cleavage of multi-L-arginyl-poly-L-aspartic acid (cyanophycin; a water-insoluble reserve polymer) into aspartate-arginine dipeptides.</text>
</comment>
<accession>A0ABY9X2S7</accession>
<evidence type="ECO:0000256" key="5">
    <source>
        <dbReference type="ARBA" id="ARBA00015719"/>
    </source>
</evidence>
<evidence type="ECO:0000256" key="8">
    <source>
        <dbReference type="ARBA" id="ARBA00022825"/>
    </source>
</evidence>
<keyword evidence="8" id="KW-0720">Serine protease</keyword>
<keyword evidence="10" id="KW-0121">Carboxypeptidase</keyword>
<protein>
    <recommendedName>
        <fullName evidence="5">Cyanophycinase</fullName>
        <ecNumber evidence="4">3.4.15.6</ecNumber>
    </recommendedName>
</protein>
<evidence type="ECO:0000256" key="4">
    <source>
        <dbReference type="ARBA" id="ARBA00013115"/>
    </source>
</evidence>
<evidence type="ECO:0000313" key="11">
    <source>
        <dbReference type="Proteomes" id="UP001611383"/>
    </source>
</evidence>
<dbReference type="PANTHER" id="PTHR36175:SF1">
    <property type="entry name" value="CYANOPHYCINASE"/>
    <property type="match status" value="1"/>
</dbReference>
<keyword evidence="6" id="KW-0645">Protease</keyword>
<evidence type="ECO:0000256" key="1">
    <source>
        <dbReference type="ARBA" id="ARBA00001092"/>
    </source>
</evidence>
<feature type="region of interest" description="Disordered" evidence="9">
    <location>
        <begin position="1"/>
        <end position="51"/>
    </location>
</feature>
<dbReference type="SUPFAM" id="SSF52317">
    <property type="entry name" value="Class I glutamine amidotransferase-like"/>
    <property type="match status" value="1"/>
</dbReference>
<dbReference type="NCBIfam" id="TIGR02069">
    <property type="entry name" value="cyanophycinase"/>
    <property type="match status" value="1"/>
</dbReference>
<dbReference type="Gene3D" id="3.40.50.880">
    <property type="match status" value="1"/>
</dbReference>
<evidence type="ECO:0000256" key="2">
    <source>
        <dbReference type="ARBA" id="ARBA00002039"/>
    </source>
</evidence>
<dbReference type="RefSeq" id="WP_395807915.1">
    <property type="nucleotide sequence ID" value="NZ_CP043494.1"/>
</dbReference>
<keyword evidence="7 10" id="KW-0378">Hydrolase</keyword>
<dbReference type="PANTHER" id="PTHR36175">
    <property type="entry name" value="CYANOPHYCINASE"/>
    <property type="match status" value="1"/>
</dbReference>
<dbReference type="InterPro" id="IPR011811">
    <property type="entry name" value="Peptidase_S51_cyanophycinase"/>
</dbReference>
<organism evidence="10 11">
    <name type="scientific">Archangium minus</name>
    <dbReference type="NCBI Taxonomy" id="83450"/>
    <lineage>
        <taxon>Bacteria</taxon>
        <taxon>Pseudomonadati</taxon>
        <taxon>Myxococcota</taxon>
        <taxon>Myxococcia</taxon>
        <taxon>Myxococcales</taxon>
        <taxon>Cystobacterineae</taxon>
        <taxon>Archangiaceae</taxon>
        <taxon>Archangium</taxon>
    </lineage>
</organism>
<evidence type="ECO:0000256" key="3">
    <source>
        <dbReference type="ARBA" id="ARBA00006534"/>
    </source>
</evidence>
<dbReference type="Pfam" id="PF03575">
    <property type="entry name" value="Peptidase_S51"/>
    <property type="match status" value="1"/>
</dbReference>
<evidence type="ECO:0000313" key="10">
    <source>
        <dbReference type="EMBL" id="WNG49700.1"/>
    </source>
</evidence>
<gene>
    <name evidence="10" type="ORF">F0U60_40470</name>
</gene>
<dbReference type="GO" id="GO:0004180">
    <property type="term" value="F:carboxypeptidase activity"/>
    <property type="evidence" value="ECO:0007669"/>
    <property type="project" value="UniProtKB-KW"/>
</dbReference>
<dbReference type="EC" id="3.4.15.6" evidence="4"/>
<proteinExistence type="inferred from homology"/>
<dbReference type="CDD" id="cd03145">
    <property type="entry name" value="GAT1_cyanophycinase"/>
    <property type="match status" value="1"/>
</dbReference>
<dbReference type="Proteomes" id="UP001611383">
    <property type="component" value="Chromosome"/>
</dbReference>
<dbReference type="EMBL" id="CP043494">
    <property type="protein sequence ID" value="WNG49700.1"/>
    <property type="molecule type" value="Genomic_DNA"/>
</dbReference>